<dbReference type="Gene3D" id="1.10.3720.10">
    <property type="entry name" value="MetI-like"/>
    <property type="match status" value="1"/>
</dbReference>
<feature type="transmembrane region" description="Helical" evidence="7">
    <location>
        <begin position="173"/>
        <end position="199"/>
    </location>
</feature>
<feature type="transmembrane region" description="Helical" evidence="7">
    <location>
        <begin position="219"/>
        <end position="240"/>
    </location>
</feature>
<feature type="region of interest" description="Disordered" evidence="8">
    <location>
        <begin position="268"/>
        <end position="287"/>
    </location>
</feature>
<gene>
    <name evidence="10" type="ORF">CQ13_28285</name>
</gene>
<evidence type="ECO:0000256" key="5">
    <source>
        <dbReference type="ARBA" id="ARBA00022989"/>
    </source>
</evidence>
<evidence type="ECO:0000313" key="10">
    <source>
        <dbReference type="EMBL" id="KRR22690.1"/>
    </source>
</evidence>
<keyword evidence="5 7" id="KW-1133">Transmembrane helix</keyword>
<accession>A0A0R3MR73</accession>
<feature type="transmembrane region" description="Helical" evidence="7">
    <location>
        <begin position="130"/>
        <end position="152"/>
    </location>
</feature>
<evidence type="ECO:0000256" key="8">
    <source>
        <dbReference type="SAM" id="MobiDB-lite"/>
    </source>
</evidence>
<feature type="transmembrane region" description="Helical" evidence="7">
    <location>
        <begin position="36"/>
        <end position="55"/>
    </location>
</feature>
<sequence>MPDLSSLDTPKNRILSILLLCLVLAIWQASPVLFKIPAFILPSASAVAIGLWRGLTSGLYLYHGAVTLFEVLAGFALGGSLGLALGVAVALNRRFAYFIYPYIIMFQSMPKVALAPLFVLWFGLGVTSKIVTAALVAFFPMMINTISGLTSADKDRIDLILSLGGSERQVFTMLRFPSALPFIMAGLEISMALSLIGTVVTEFLGADAGLGMLMQSMNFMMDVAGSFSILIVLAVVGLVLNHALVMIRHRVLFWERLGRVDSGAAADTSIAEPTAPQADSALPAQQK</sequence>
<comment type="subcellular location">
    <subcellularLocation>
        <location evidence="1 7">Cell membrane</location>
        <topology evidence="1 7">Multi-pass membrane protein</topology>
    </subcellularLocation>
</comment>
<dbReference type="PROSITE" id="PS50928">
    <property type="entry name" value="ABC_TM1"/>
    <property type="match status" value="1"/>
</dbReference>
<dbReference type="Proteomes" id="UP000052023">
    <property type="component" value="Unassembled WGS sequence"/>
</dbReference>
<evidence type="ECO:0000256" key="2">
    <source>
        <dbReference type="ARBA" id="ARBA00022448"/>
    </source>
</evidence>
<feature type="domain" description="ABC transmembrane type-1" evidence="9">
    <location>
        <begin position="64"/>
        <end position="248"/>
    </location>
</feature>
<evidence type="ECO:0000256" key="7">
    <source>
        <dbReference type="RuleBase" id="RU363032"/>
    </source>
</evidence>
<dbReference type="CDD" id="cd06261">
    <property type="entry name" value="TM_PBP2"/>
    <property type="match status" value="1"/>
</dbReference>
<feature type="transmembrane region" description="Helical" evidence="7">
    <location>
        <begin position="61"/>
        <end position="91"/>
    </location>
</feature>
<dbReference type="InterPro" id="IPR035906">
    <property type="entry name" value="MetI-like_sf"/>
</dbReference>
<organism evidence="10 11">
    <name type="scientific">Bradyrhizobium retamae</name>
    <dbReference type="NCBI Taxonomy" id="1300035"/>
    <lineage>
        <taxon>Bacteria</taxon>
        <taxon>Pseudomonadati</taxon>
        <taxon>Pseudomonadota</taxon>
        <taxon>Alphaproteobacteria</taxon>
        <taxon>Hyphomicrobiales</taxon>
        <taxon>Nitrobacteraceae</taxon>
        <taxon>Bradyrhizobium</taxon>
    </lineage>
</organism>
<dbReference type="SUPFAM" id="SSF161098">
    <property type="entry name" value="MetI-like"/>
    <property type="match status" value="1"/>
</dbReference>
<dbReference type="RefSeq" id="WP_057845069.1">
    <property type="nucleotide sequence ID" value="NZ_LLYA01000162.1"/>
</dbReference>
<keyword evidence="3" id="KW-1003">Cell membrane</keyword>
<evidence type="ECO:0000313" key="11">
    <source>
        <dbReference type="Proteomes" id="UP000052023"/>
    </source>
</evidence>
<feature type="transmembrane region" description="Helical" evidence="7">
    <location>
        <begin position="103"/>
        <end position="124"/>
    </location>
</feature>
<dbReference type="AlphaFoldDB" id="A0A0R3MR73"/>
<evidence type="ECO:0000256" key="6">
    <source>
        <dbReference type="ARBA" id="ARBA00023136"/>
    </source>
</evidence>
<evidence type="ECO:0000256" key="3">
    <source>
        <dbReference type="ARBA" id="ARBA00022475"/>
    </source>
</evidence>
<dbReference type="GO" id="GO:0055085">
    <property type="term" value="P:transmembrane transport"/>
    <property type="evidence" value="ECO:0007669"/>
    <property type="project" value="InterPro"/>
</dbReference>
<evidence type="ECO:0000256" key="1">
    <source>
        <dbReference type="ARBA" id="ARBA00004651"/>
    </source>
</evidence>
<reference evidence="10 11" key="1">
    <citation type="submission" date="2014-03" db="EMBL/GenBank/DDBJ databases">
        <title>Bradyrhizobium valentinum sp. nov., isolated from effective nodules of Lupinus mariae-josephae, a lupine endemic of basic-lime soils in Eastern Spain.</title>
        <authorList>
            <person name="Duran D."/>
            <person name="Rey L."/>
            <person name="Navarro A."/>
            <person name="Busquets A."/>
            <person name="Imperial J."/>
            <person name="Ruiz-Argueso T."/>
        </authorList>
    </citation>
    <scope>NUCLEOTIDE SEQUENCE [LARGE SCALE GENOMIC DNA]</scope>
    <source>
        <strain evidence="10 11">Ro19</strain>
    </source>
</reference>
<evidence type="ECO:0000256" key="4">
    <source>
        <dbReference type="ARBA" id="ARBA00022692"/>
    </source>
</evidence>
<keyword evidence="4 7" id="KW-0812">Transmembrane</keyword>
<proteinExistence type="inferred from homology"/>
<keyword evidence="6 7" id="KW-0472">Membrane</keyword>
<dbReference type="GO" id="GO:0005886">
    <property type="term" value="C:plasma membrane"/>
    <property type="evidence" value="ECO:0007669"/>
    <property type="project" value="UniProtKB-SubCell"/>
</dbReference>
<dbReference type="PANTHER" id="PTHR30151">
    <property type="entry name" value="ALKANE SULFONATE ABC TRANSPORTER-RELATED, MEMBRANE SUBUNIT"/>
    <property type="match status" value="1"/>
</dbReference>
<comment type="similarity">
    <text evidence="7">Belongs to the binding-protein-dependent transport system permease family.</text>
</comment>
<comment type="caution">
    <text evidence="10">The sequence shown here is derived from an EMBL/GenBank/DDBJ whole genome shotgun (WGS) entry which is preliminary data.</text>
</comment>
<feature type="transmembrane region" description="Helical" evidence="7">
    <location>
        <begin position="12"/>
        <end position="29"/>
    </location>
</feature>
<keyword evidence="2 7" id="KW-0813">Transport</keyword>
<dbReference type="PANTHER" id="PTHR30151:SF20">
    <property type="entry name" value="ABC TRANSPORTER PERMEASE PROTEIN HI_0355-RELATED"/>
    <property type="match status" value="1"/>
</dbReference>
<dbReference type="InterPro" id="IPR000515">
    <property type="entry name" value="MetI-like"/>
</dbReference>
<evidence type="ECO:0000259" key="9">
    <source>
        <dbReference type="PROSITE" id="PS50928"/>
    </source>
</evidence>
<keyword evidence="11" id="KW-1185">Reference proteome</keyword>
<dbReference type="EMBL" id="LLYA01000162">
    <property type="protein sequence ID" value="KRR22690.1"/>
    <property type="molecule type" value="Genomic_DNA"/>
</dbReference>
<dbReference type="OrthoDB" id="9792509at2"/>
<protein>
    <submittedName>
        <fullName evidence="10">ABC transporter permease</fullName>
    </submittedName>
</protein>
<name>A0A0R3MR73_9BRAD</name>
<dbReference type="Pfam" id="PF00528">
    <property type="entry name" value="BPD_transp_1"/>
    <property type="match status" value="1"/>
</dbReference>